<evidence type="ECO:0000259" key="8">
    <source>
        <dbReference type="Pfam" id="PF02687"/>
    </source>
</evidence>
<proteinExistence type="inferred from homology"/>
<organism evidence="10 11">
    <name type="scientific">Carboxydichorda subterranea</name>
    <dbReference type="NCBI Taxonomy" id="3109565"/>
    <lineage>
        <taxon>Bacteria</taxon>
        <taxon>Bacillati</taxon>
        <taxon>Bacillota</taxon>
        <taxon>Limnochordia</taxon>
        <taxon>Limnochordales</taxon>
        <taxon>Geochordaceae</taxon>
        <taxon>Carboxydichorda</taxon>
    </lineage>
</organism>
<protein>
    <submittedName>
        <fullName evidence="10">FtsX-like permease family protein</fullName>
    </submittedName>
</protein>
<dbReference type="EMBL" id="CP141615">
    <property type="protein sequence ID" value="WRP17228.1"/>
    <property type="molecule type" value="Genomic_DNA"/>
</dbReference>
<feature type="transmembrane region" description="Helical" evidence="7">
    <location>
        <begin position="368"/>
        <end position="390"/>
    </location>
</feature>
<dbReference type="Pfam" id="PF02687">
    <property type="entry name" value="FtsX"/>
    <property type="match status" value="1"/>
</dbReference>
<dbReference type="Pfam" id="PF12704">
    <property type="entry name" value="MacB_PCD"/>
    <property type="match status" value="1"/>
</dbReference>
<name>A0ABZ1BX03_9FIRM</name>
<keyword evidence="5 7" id="KW-1133">Transmembrane helix</keyword>
<feature type="transmembrane region" description="Helical" evidence="7">
    <location>
        <begin position="271"/>
        <end position="294"/>
    </location>
</feature>
<keyword evidence="3" id="KW-1003">Cell membrane</keyword>
<dbReference type="RefSeq" id="WP_324716500.1">
    <property type="nucleotide sequence ID" value="NZ_CP141615.1"/>
</dbReference>
<evidence type="ECO:0000256" key="1">
    <source>
        <dbReference type="ARBA" id="ARBA00004651"/>
    </source>
</evidence>
<reference evidence="10 11" key="1">
    <citation type="journal article" date="2024" name="Front. Microbiol.">
        <title>Novel thermophilic genera Geochorda gen. nov. and Carboxydochorda gen. nov. from the deep terrestrial subsurface reveal the ecophysiological diversity in the class Limnochordia.</title>
        <authorList>
            <person name="Karnachuk O.V."/>
            <person name="Lukina A.P."/>
            <person name="Avakyan M.R."/>
            <person name="Kadnikov V.V."/>
            <person name="Begmatov S."/>
            <person name="Beletsky A.V."/>
            <person name="Vlasova K.G."/>
            <person name="Novikov A.A."/>
            <person name="Shcherbakova V.A."/>
            <person name="Mardanov A.V."/>
            <person name="Ravin N.V."/>
        </authorList>
    </citation>
    <scope>NUCLEOTIDE SEQUENCE [LARGE SCALE GENOMIC DNA]</scope>
    <source>
        <strain evidence="10 11">L945</strain>
    </source>
</reference>
<evidence type="ECO:0000259" key="9">
    <source>
        <dbReference type="Pfam" id="PF12704"/>
    </source>
</evidence>
<dbReference type="PANTHER" id="PTHR30489:SF0">
    <property type="entry name" value="LIPOPROTEIN-RELEASING SYSTEM TRANSMEMBRANE PROTEIN LOLE"/>
    <property type="match status" value="1"/>
</dbReference>
<feature type="transmembrane region" description="Helical" evidence="7">
    <location>
        <begin position="315"/>
        <end position="342"/>
    </location>
</feature>
<evidence type="ECO:0000256" key="4">
    <source>
        <dbReference type="ARBA" id="ARBA00022692"/>
    </source>
</evidence>
<comment type="subcellular location">
    <subcellularLocation>
        <location evidence="1">Cell membrane</location>
        <topology evidence="1">Multi-pass membrane protein</topology>
    </subcellularLocation>
</comment>
<keyword evidence="11" id="KW-1185">Reference proteome</keyword>
<evidence type="ECO:0000313" key="11">
    <source>
        <dbReference type="Proteomes" id="UP001332192"/>
    </source>
</evidence>
<evidence type="ECO:0000313" key="10">
    <source>
        <dbReference type="EMBL" id="WRP17228.1"/>
    </source>
</evidence>
<sequence>MWRIAARNVARNRRRSALSGLVIAAGVAALMIANGYNRFTFWGLNEVATSQYGHLQIARPAYWENRGELRDRLLDGPTLARLIEVVRQYPGVESAHPLLSVSGLVGNAANSTVFVAEGSPPGAEFASAGSAVREGRRLLAGDKERVLLGTQLARALGVELGDWVTVFTSTVDGAYNAGNAQVVGLIQTGMAEADSRLAVVPLEDARRLMGTDGADRLAVLLSGDRGKQDAEVERAAAGLQAALRAAGLDVEVRTRAQLATFMRQVRGMYDAIFGFLSVVIFGVVLVSVLESLTLSFFERIREMGTVLALGTGRGALFFQILAEGAILGALGAAAGVALGWGIGEMINHAHLTYVPPTMNEPVPLAVRMGWGTAAAPAVVGLVAALLSGIYPAWAATRIQVVEALRHV</sequence>
<keyword evidence="4 7" id="KW-0812">Transmembrane</keyword>
<evidence type="ECO:0000256" key="6">
    <source>
        <dbReference type="ARBA" id="ARBA00023136"/>
    </source>
</evidence>
<dbReference type="InterPro" id="IPR025857">
    <property type="entry name" value="MacB_PCD"/>
</dbReference>
<comment type="similarity">
    <text evidence="2">Belongs to the ABC-4 integral membrane protein family. LolC/E subfamily.</text>
</comment>
<feature type="domain" description="MacB-like periplasmic core" evidence="9">
    <location>
        <begin position="16"/>
        <end position="223"/>
    </location>
</feature>
<accession>A0ABZ1BX03</accession>
<gene>
    <name evidence="10" type="ORF">U7230_14275</name>
</gene>
<evidence type="ECO:0000256" key="2">
    <source>
        <dbReference type="ARBA" id="ARBA00005236"/>
    </source>
</evidence>
<evidence type="ECO:0000256" key="7">
    <source>
        <dbReference type="SAM" id="Phobius"/>
    </source>
</evidence>
<evidence type="ECO:0000256" key="5">
    <source>
        <dbReference type="ARBA" id="ARBA00022989"/>
    </source>
</evidence>
<evidence type="ECO:0000256" key="3">
    <source>
        <dbReference type="ARBA" id="ARBA00022475"/>
    </source>
</evidence>
<dbReference type="PANTHER" id="PTHR30489">
    <property type="entry name" value="LIPOPROTEIN-RELEASING SYSTEM TRANSMEMBRANE PROTEIN LOLE"/>
    <property type="match status" value="1"/>
</dbReference>
<dbReference type="Proteomes" id="UP001332192">
    <property type="component" value="Chromosome"/>
</dbReference>
<dbReference type="InterPro" id="IPR051447">
    <property type="entry name" value="Lipoprotein-release_system"/>
</dbReference>
<dbReference type="InterPro" id="IPR003838">
    <property type="entry name" value="ABC3_permease_C"/>
</dbReference>
<feature type="domain" description="ABC3 transporter permease C-terminal" evidence="8">
    <location>
        <begin position="275"/>
        <end position="399"/>
    </location>
</feature>
<keyword evidence="6 7" id="KW-0472">Membrane</keyword>